<proteinExistence type="predicted"/>
<reference evidence="2" key="1">
    <citation type="submission" date="2011-01" db="EMBL/GenBank/DDBJ databases">
        <title>Complete sequence of chromosome of Acidobacterium sp. MP5ACTX9.</title>
        <authorList>
            <consortium name="US DOE Joint Genome Institute"/>
            <person name="Lucas S."/>
            <person name="Copeland A."/>
            <person name="Lapidus A."/>
            <person name="Cheng J.-F."/>
            <person name="Goodwin L."/>
            <person name="Pitluck S."/>
            <person name="Teshima H."/>
            <person name="Detter J.C."/>
            <person name="Han C."/>
            <person name="Tapia R."/>
            <person name="Land M."/>
            <person name="Hauser L."/>
            <person name="Kyrpides N."/>
            <person name="Ivanova N."/>
            <person name="Ovchinnikova G."/>
            <person name="Pagani I."/>
            <person name="Rawat S.R."/>
            <person name="Mannisto M."/>
            <person name="Haggblom M.M."/>
            <person name="Woyke T."/>
        </authorList>
    </citation>
    <scope>NUCLEOTIDE SEQUENCE [LARGE SCALE GENOMIC DNA]</scope>
    <source>
        <strain evidence="2">MP5ACTX9</strain>
    </source>
</reference>
<accession>E8X2P1</accession>
<evidence type="ECO:0000313" key="1">
    <source>
        <dbReference type="EMBL" id="ADW70338.1"/>
    </source>
</evidence>
<keyword evidence="2" id="KW-1185">Reference proteome</keyword>
<dbReference type="EMBL" id="CP002480">
    <property type="protein sequence ID" value="ADW70338.1"/>
    <property type="molecule type" value="Genomic_DNA"/>
</dbReference>
<dbReference type="AlphaFoldDB" id="E8X2P1"/>
<dbReference type="STRING" id="1198114.AciX9_3329"/>
<gene>
    <name evidence="1" type="ordered locus">AciX9_3329</name>
</gene>
<organism evidence="2">
    <name type="scientific">Granulicella tundricola (strain ATCC BAA-1859 / DSM 23138 / MP5ACTX9)</name>
    <dbReference type="NCBI Taxonomy" id="1198114"/>
    <lineage>
        <taxon>Bacteria</taxon>
        <taxon>Pseudomonadati</taxon>
        <taxon>Acidobacteriota</taxon>
        <taxon>Terriglobia</taxon>
        <taxon>Terriglobales</taxon>
        <taxon>Acidobacteriaceae</taxon>
        <taxon>Granulicella</taxon>
    </lineage>
</organism>
<name>E8X2P1_GRATM</name>
<protein>
    <submittedName>
        <fullName evidence="1">Uncharacterized protein</fullName>
    </submittedName>
</protein>
<dbReference type="HOGENOM" id="CLU_1308669_0_0_0"/>
<dbReference type="PaxDb" id="1198114-AciX9_3329"/>
<evidence type="ECO:0000313" key="2">
    <source>
        <dbReference type="Proteomes" id="UP000000343"/>
    </source>
</evidence>
<dbReference type="Proteomes" id="UP000000343">
    <property type="component" value="Chromosome"/>
</dbReference>
<dbReference type="KEGG" id="acm:AciX9_3329"/>
<sequence length="210" mass="23868">MTSENDTLTSTKIISSSAGQRLCVPPPEQHSTHLVTFLNEKSPRNIESIQRITNLISAIGEAESKHRAQIEEGPKDFWKTQTLDDLAPFHRVDSLLSSYLRVPVIHKGIALDGTTFVDIRMMLGNQDLPIAEQYAASQVINLVQTKKFSFLQKCTCGEWFVALRSDQKTCSKRCRLKSYVRSEDYKAKHRDLMKRRYQSKKEEVPPGSAL</sequence>